<evidence type="ECO:0000313" key="2">
    <source>
        <dbReference type="EMBL" id="GBN75007.1"/>
    </source>
</evidence>
<feature type="region of interest" description="Disordered" evidence="1">
    <location>
        <begin position="1"/>
        <end position="67"/>
    </location>
</feature>
<dbReference type="Proteomes" id="UP000499080">
    <property type="component" value="Unassembled WGS sequence"/>
</dbReference>
<proteinExistence type="predicted"/>
<sequence>MVKDTLFTNNLKKTKRRKQEKQHLHKLATKISRQQINNSNNNSTNNNTQRLPTDQLAKRTRLQRGSKDVRTAKAFEVVHSSQQFRVFILFPTGRDVTWKSLEKSGSRLRRQIWRLWPQNESSRI</sequence>
<reference evidence="2 3" key="1">
    <citation type="journal article" date="2019" name="Sci. Rep.">
        <title>Orb-weaving spider Araneus ventricosus genome elucidates the spidroin gene catalogue.</title>
        <authorList>
            <person name="Kono N."/>
            <person name="Nakamura H."/>
            <person name="Ohtoshi R."/>
            <person name="Moran D.A.P."/>
            <person name="Shinohara A."/>
            <person name="Yoshida Y."/>
            <person name="Fujiwara M."/>
            <person name="Mori M."/>
            <person name="Tomita M."/>
            <person name="Arakawa K."/>
        </authorList>
    </citation>
    <scope>NUCLEOTIDE SEQUENCE [LARGE SCALE GENOMIC DNA]</scope>
</reference>
<name>A0A4Y2RGU3_ARAVE</name>
<dbReference type="AlphaFoldDB" id="A0A4Y2RGU3"/>
<evidence type="ECO:0000256" key="1">
    <source>
        <dbReference type="SAM" id="MobiDB-lite"/>
    </source>
</evidence>
<organism evidence="2 3">
    <name type="scientific">Araneus ventricosus</name>
    <name type="common">Orbweaver spider</name>
    <name type="synonym">Epeira ventricosa</name>
    <dbReference type="NCBI Taxonomy" id="182803"/>
    <lineage>
        <taxon>Eukaryota</taxon>
        <taxon>Metazoa</taxon>
        <taxon>Ecdysozoa</taxon>
        <taxon>Arthropoda</taxon>
        <taxon>Chelicerata</taxon>
        <taxon>Arachnida</taxon>
        <taxon>Araneae</taxon>
        <taxon>Araneomorphae</taxon>
        <taxon>Entelegynae</taxon>
        <taxon>Araneoidea</taxon>
        <taxon>Araneidae</taxon>
        <taxon>Araneus</taxon>
    </lineage>
</organism>
<feature type="compositionally biased region" description="Basic residues" evidence="1">
    <location>
        <begin position="12"/>
        <end position="28"/>
    </location>
</feature>
<evidence type="ECO:0000313" key="3">
    <source>
        <dbReference type="Proteomes" id="UP000499080"/>
    </source>
</evidence>
<feature type="compositionally biased region" description="Low complexity" evidence="1">
    <location>
        <begin position="37"/>
        <end position="48"/>
    </location>
</feature>
<feature type="compositionally biased region" description="Polar residues" evidence="1">
    <location>
        <begin position="1"/>
        <end position="11"/>
    </location>
</feature>
<dbReference type="EMBL" id="BGPR01017068">
    <property type="protein sequence ID" value="GBN75007.1"/>
    <property type="molecule type" value="Genomic_DNA"/>
</dbReference>
<gene>
    <name evidence="2" type="ORF">AVEN_184700_1</name>
</gene>
<accession>A0A4Y2RGU3</accession>
<comment type="caution">
    <text evidence="2">The sequence shown here is derived from an EMBL/GenBank/DDBJ whole genome shotgun (WGS) entry which is preliminary data.</text>
</comment>
<keyword evidence="3" id="KW-1185">Reference proteome</keyword>
<protein>
    <submittedName>
        <fullName evidence="2">Uncharacterized protein</fullName>
    </submittedName>
</protein>